<reference evidence="1" key="1">
    <citation type="submission" date="2020-04" db="EMBL/GenBank/DDBJ databases">
        <title>A chromosome-scale assembly and high-density genetic map of the yellow drum (Nibea albiflora) genome.</title>
        <authorList>
            <person name="Xu D."/>
            <person name="Zhang W."/>
            <person name="Chen R."/>
            <person name="Tan P."/>
            <person name="Wang L."/>
            <person name="Song H."/>
            <person name="Tian L."/>
            <person name="Zhu Q."/>
            <person name="Wang B."/>
        </authorList>
    </citation>
    <scope>NUCLEOTIDE SEQUENCE</scope>
    <source>
        <strain evidence="1">ZJHYS-2018</strain>
    </source>
</reference>
<name>A0ACB7FKA4_NIBAL</name>
<dbReference type="EMBL" id="CM024789">
    <property type="protein sequence ID" value="KAG8014837.1"/>
    <property type="molecule type" value="Genomic_DNA"/>
</dbReference>
<evidence type="ECO:0000313" key="1">
    <source>
        <dbReference type="EMBL" id="KAG8014837.1"/>
    </source>
</evidence>
<keyword evidence="2" id="KW-1185">Reference proteome</keyword>
<gene>
    <name evidence="1" type="ORF">GBF38_003504</name>
</gene>
<evidence type="ECO:0000313" key="2">
    <source>
        <dbReference type="Proteomes" id="UP000805704"/>
    </source>
</evidence>
<proteinExistence type="predicted"/>
<protein>
    <submittedName>
        <fullName evidence="1">Uncharacterized protein</fullName>
    </submittedName>
</protein>
<accession>A0ACB7FKA4</accession>
<organism evidence="1 2">
    <name type="scientific">Nibea albiflora</name>
    <name type="common">Yellow drum</name>
    <name type="synonym">Corvina albiflora</name>
    <dbReference type="NCBI Taxonomy" id="240163"/>
    <lineage>
        <taxon>Eukaryota</taxon>
        <taxon>Metazoa</taxon>
        <taxon>Chordata</taxon>
        <taxon>Craniata</taxon>
        <taxon>Vertebrata</taxon>
        <taxon>Euteleostomi</taxon>
        <taxon>Actinopterygii</taxon>
        <taxon>Neopterygii</taxon>
        <taxon>Teleostei</taxon>
        <taxon>Neoteleostei</taxon>
        <taxon>Acanthomorphata</taxon>
        <taxon>Eupercaria</taxon>
        <taxon>Sciaenidae</taxon>
        <taxon>Nibea</taxon>
    </lineage>
</organism>
<sequence length="73" mass="8268">MSSSLSSFITFLSPSDLLPRPSPIISSSSRRRHDSEEGDSHRRHKHKKSKRSKEGKEASEEISADQENQEAME</sequence>
<dbReference type="Proteomes" id="UP000805704">
    <property type="component" value="Chromosome 1"/>
</dbReference>
<comment type="caution">
    <text evidence="1">The sequence shown here is derived from an EMBL/GenBank/DDBJ whole genome shotgun (WGS) entry which is preliminary data.</text>
</comment>